<dbReference type="SUPFAM" id="SSF56281">
    <property type="entry name" value="Metallo-hydrolase/oxidoreductase"/>
    <property type="match status" value="1"/>
</dbReference>
<dbReference type="PANTHER" id="PTHR11203">
    <property type="entry name" value="CLEAVAGE AND POLYADENYLATION SPECIFICITY FACTOR FAMILY MEMBER"/>
    <property type="match status" value="1"/>
</dbReference>
<evidence type="ECO:0000313" key="5">
    <source>
        <dbReference type="Proteomes" id="UP000006201"/>
    </source>
</evidence>
<dbReference type="PANTHER" id="PTHR11203:SF37">
    <property type="entry name" value="INTEGRATOR COMPLEX SUBUNIT 11"/>
    <property type="match status" value="1"/>
</dbReference>
<feature type="domain" description="Metallo-beta-lactamase" evidence="2">
    <location>
        <begin position="22"/>
        <end position="251"/>
    </location>
</feature>
<dbReference type="Gene3D" id="3.40.50.10890">
    <property type="match status" value="1"/>
</dbReference>
<comment type="caution">
    <text evidence="4">The sequence shown here is derived from an EMBL/GenBank/DDBJ whole genome shotgun (WGS) entry which is preliminary data.</text>
</comment>
<sequence>MLLKTGAIFMQLRFLGAAGTVTGSKYLLNINNKTILVDSGLYQGVKNYRERNWAKLPIDESQIDAIVLTHAHIDHSGYLPVIYKNGYRGAIFCSHGTFKLCEILLPDAGYLQEEDAKYANDNRFSKHHPAEPLYTVDDAKACLNLFTPVDFHQHTEIADGVFLTLRHAGHILGASTVELGNQQDNIIFSGDLGRHDDIIMRAPEAIPACNTLVVESTYGDRRHHPIDSLEFLANAINATLKRGGIFLMPAFAVGRAQLMLHLIQELKQAALIPNIPVYLNSPMAIKATSVYNHFNKEHKLTAEQCKAIDDGTEYVKTMEQSTLLISKVMPAIIISASGMATGGRVLHHLKNLLPNDKNTIAFLGFQAAGTRGEALVNGATRIKLHGEYVPVKAEILALDNFSAHGDYQDIIDWLKQAEQLPKKIFITHGEPTASDAMRCHLKEQLGIEACVAEYLQEVEL</sequence>
<dbReference type="STRING" id="87626.PTD2_06349"/>
<dbReference type="GO" id="GO:0004521">
    <property type="term" value="F:RNA endonuclease activity"/>
    <property type="evidence" value="ECO:0007669"/>
    <property type="project" value="TreeGrafter"/>
</dbReference>
<dbReference type="HOGENOM" id="CLU_009673_5_2_6"/>
<dbReference type="Pfam" id="PF16661">
    <property type="entry name" value="Lactamase_B_6"/>
    <property type="match status" value="1"/>
</dbReference>
<dbReference type="SMART" id="SM01027">
    <property type="entry name" value="Beta-Casp"/>
    <property type="match status" value="1"/>
</dbReference>
<dbReference type="Pfam" id="PF10996">
    <property type="entry name" value="Beta-Casp"/>
    <property type="match status" value="1"/>
</dbReference>
<evidence type="ECO:0000259" key="3">
    <source>
        <dbReference type="SMART" id="SM01027"/>
    </source>
</evidence>
<gene>
    <name evidence="4" type="ORF">PTD2_06349</name>
</gene>
<evidence type="ECO:0000313" key="4">
    <source>
        <dbReference type="EMBL" id="EAR28640.1"/>
    </source>
</evidence>
<proteinExistence type="predicted"/>
<organism evidence="4 5">
    <name type="scientific">Pseudoalteromonas tunicata D2</name>
    <dbReference type="NCBI Taxonomy" id="87626"/>
    <lineage>
        <taxon>Bacteria</taxon>
        <taxon>Pseudomonadati</taxon>
        <taxon>Pseudomonadota</taxon>
        <taxon>Gammaproteobacteria</taxon>
        <taxon>Alteromonadales</taxon>
        <taxon>Pseudoalteromonadaceae</taxon>
        <taxon>Pseudoalteromonas</taxon>
    </lineage>
</organism>
<protein>
    <submittedName>
        <fullName evidence="4">Predicted exonuclease of the beta-lactamase fold involved in RNA processing</fullName>
    </submittedName>
</protein>
<dbReference type="Proteomes" id="UP000006201">
    <property type="component" value="Unassembled WGS sequence"/>
</dbReference>
<keyword evidence="4" id="KW-0269">Exonuclease</keyword>
<accession>A4C7S5</accession>
<dbReference type="EMBL" id="AAOH01000003">
    <property type="protein sequence ID" value="EAR28640.1"/>
    <property type="molecule type" value="Genomic_DNA"/>
</dbReference>
<dbReference type="InterPro" id="IPR050698">
    <property type="entry name" value="MBL"/>
</dbReference>
<evidence type="ECO:0000259" key="2">
    <source>
        <dbReference type="SMART" id="SM00849"/>
    </source>
</evidence>
<evidence type="ECO:0000256" key="1">
    <source>
        <dbReference type="ARBA" id="ARBA00022801"/>
    </source>
</evidence>
<keyword evidence="4" id="KW-0540">Nuclease</keyword>
<feature type="domain" description="Beta-Casp" evidence="3">
    <location>
        <begin position="256"/>
        <end position="375"/>
    </location>
</feature>
<dbReference type="InterPro" id="IPR001279">
    <property type="entry name" value="Metallo-B-lactamas"/>
</dbReference>
<keyword evidence="1" id="KW-0378">Hydrolase</keyword>
<dbReference type="CDD" id="cd16295">
    <property type="entry name" value="TTHA0252-CPSF-like_MBL-fold"/>
    <property type="match status" value="1"/>
</dbReference>
<dbReference type="InterPro" id="IPR011108">
    <property type="entry name" value="RMMBL"/>
</dbReference>
<name>A4C7S5_9GAMM</name>
<dbReference type="Pfam" id="PF07521">
    <property type="entry name" value="RMMBL"/>
    <property type="match status" value="1"/>
</dbReference>
<keyword evidence="5" id="KW-1185">Reference proteome</keyword>
<dbReference type="Gene3D" id="3.60.15.10">
    <property type="entry name" value="Ribonuclease Z/Hydroxyacylglutathione hydrolase-like"/>
    <property type="match status" value="1"/>
</dbReference>
<dbReference type="AlphaFoldDB" id="A4C7S5"/>
<dbReference type="eggNOG" id="COG1236">
    <property type="taxonomic scope" value="Bacteria"/>
</dbReference>
<dbReference type="InterPro" id="IPR036866">
    <property type="entry name" value="RibonucZ/Hydroxyglut_hydro"/>
</dbReference>
<reference evidence="4 5" key="1">
    <citation type="submission" date="2006-02" db="EMBL/GenBank/DDBJ databases">
        <authorList>
            <person name="Moran M.A."/>
            <person name="Kjelleberg S."/>
            <person name="Egan S."/>
            <person name="Saunders N."/>
            <person name="Thomas T."/>
            <person name="Ferriera S."/>
            <person name="Johnson J."/>
            <person name="Kravitz S."/>
            <person name="Halpern A."/>
            <person name="Remington K."/>
            <person name="Beeson K."/>
            <person name="Tran B."/>
            <person name="Rogers Y.-H."/>
            <person name="Friedman R."/>
            <person name="Venter J.C."/>
        </authorList>
    </citation>
    <scope>NUCLEOTIDE SEQUENCE [LARGE SCALE GENOMIC DNA]</scope>
    <source>
        <strain evidence="4 5">D2</strain>
    </source>
</reference>
<dbReference type="GO" id="GO:0004527">
    <property type="term" value="F:exonuclease activity"/>
    <property type="evidence" value="ECO:0007669"/>
    <property type="project" value="UniProtKB-KW"/>
</dbReference>
<dbReference type="InterPro" id="IPR022712">
    <property type="entry name" value="Beta_Casp"/>
</dbReference>
<dbReference type="SMART" id="SM00849">
    <property type="entry name" value="Lactamase_B"/>
    <property type="match status" value="1"/>
</dbReference>